<accession>A0A316C2D9</accession>
<sequence length="282" mass="31962">MAKKATKKQPWQIEAEEHRREIEENVAMLRDGSNEYLVQIASEALEQYHHAMMRGDKAGRRPYDLVIEACIDVLYRITEHGRSEEHENGGRLWPPRSRSRFDCWISASQWLGEQLAAIPGEVPMHGQPGRFVLTVHGCRTDVRYPGLFGGPGLDGRVIDLDRPFFSETGYRSFMIGGIAHERYFTDEGEMEVDELCRIVMESSLLSDGNGKRLAEPKLHKPPFGLTFHQGKETHRPSPQEMIDSRKGDPAWGKRGFLANLPRLTPSGVAVRMEKSGQFAMAF</sequence>
<evidence type="ECO:0000313" key="3">
    <source>
        <dbReference type="Proteomes" id="UP000245396"/>
    </source>
</evidence>
<dbReference type="RefSeq" id="WP_109613494.1">
    <property type="nucleotide sequence ID" value="NZ_QGGG01000010.1"/>
</dbReference>
<dbReference type="EMBL" id="QGGG01000010">
    <property type="protein sequence ID" value="PWJ81517.1"/>
    <property type="molecule type" value="Genomic_DNA"/>
</dbReference>
<dbReference type="OrthoDB" id="9800596at2"/>
<protein>
    <submittedName>
        <fullName evidence="2">Uncharacterized protein</fullName>
    </submittedName>
</protein>
<name>A0A316C2D9_PSESE</name>
<gene>
    <name evidence="2" type="ORF">C7441_11049</name>
</gene>
<dbReference type="Proteomes" id="UP000245396">
    <property type="component" value="Unassembled WGS sequence"/>
</dbReference>
<comment type="caution">
    <text evidence="2">The sequence shown here is derived from an EMBL/GenBank/DDBJ whole genome shotgun (WGS) entry which is preliminary data.</text>
</comment>
<keyword evidence="3" id="KW-1185">Reference proteome</keyword>
<feature type="region of interest" description="Disordered" evidence="1">
    <location>
        <begin position="222"/>
        <end position="244"/>
    </location>
</feature>
<evidence type="ECO:0000256" key="1">
    <source>
        <dbReference type="SAM" id="MobiDB-lite"/>
    </source>
</evidence>
<evidence type="ECO:0000313" key="2">
    <source>
        <dbReference type="EMBL" id="PWJ81517.1"/>
    </source>
</evidence>
<feature type="compositionally biased region" description="Basic and acidic residues" evidence="1">
    <location>
        <begin position="229"/>
        <end position="244"/>
    </location>
</feature>
<reference evidence="2 3" key="1">
    <citation type="submission" date="2018-05" db="EMBL/GenBank/DDBJ databases">
        <title>Genomic Encyclopedia of Type Strains, Phase IV (KMG-IV): sequencing the most valuable type-strain genomes for metagenomic binning, comparative biology and taxonomic classification.</title>
        <authorList>
            <person name="Goeker M."/>
        </authorList>
    </citation>
    <scope>NUCLEOTIDE SEQUENCE [LARGE SCALE GENOMIC DNA]</scope>
    <source>
        <strain evidence="2 3">DSM 6986</strain>
    </source>
</reference>
<organism evidence="2 3">
    <name type="scientific">Pseudaminobacter salicylatoxidans</name>
    <dbReference type="NCBI Taxonomy" id="93369"/>
    <lineage>
        <taxon>Bacteria</taxon>
        <taxon>Pseudomonadati</taxon>
        <taxon>Pseudomonadota</taxon>
        <taxon>Alphaproteobacteria</taxon>
        <taxon>Hyphomicrobiales</taxon>
        <taxon>Phyllobacteriaceae</taxon>
        <taxon>Pseudaminobacter</taxon>
    </lineage>
</organism>
<dbReference type="AlphaFoldDB" id="A0A316C2D9"/>
<proteinExistence type="predicted"/>